<feature type="non-terminal residue" evidence="11">
    <location>
        <position position="1"/>
    </location>
</feature>
<evidence type="ECO:0000256" key="1">
    <source>
        <dbReference type="ARBA" id="ARBA00000822"/>
    </source>
</evidence>
<accession>A0A9P4Q7S5</accession>
<dbReference type="PANTHER" id="PTHR45708">
    <property type="entry name" value="ENDOCHITINASE"/>
    <property type="match status" value="1"/>
</dbReference>
<dbReference type="Pfam" id="PF00704">
    <property type="entry name" value="Glyco_hydro_18"/>
    <property type="match status" value="1"/>
</dbReference>
<dbReference type="InterPro" id="IPR001579">
    <property type="entry name" value="Glyco_hydro_18_chit_AS"/>
</dbReference>
<evidence type="ECO:0000256" key="7">
    <source>
        <dbReference type="ARBA" id="ARBA00023326"/>
    </source>
</evidence>
<dbReference type="GO" id="GO:0006032">
    <property type="term" value="P:chitin catabolic process"/>
    <property type="evidence" value="ECO:0007669"/>
    <property type="project" value="UniProtKB-KW"/>
</dbReference>
<dbReference type="AlphaFoldDB" id="A0A9P4Q7S5"/>
<comment type="catalytic activity">
    <reaction evidence="1">
        <text>Random endo-hydrolysis of N-acetyl-beta-D-glucosaminide (1-&gt;4)-beta-linkages in chitin and chitodextrins.</text>
        <dbReference type="EC" id="3.2.1.14"/>
    </reaction>
</comment>
<dbReference type="GO" id="GO:0000272">
    <property type="term" value="P:polysaccharide catabolic process"/>
    <property type="evidence" value="ECO:0007669"/>
    <property type="project" value="UniProtKB-KW"/>
</dbReference>
<dbReference type="PROSITE" id="PS51910">
    <property type="entry name" value="GH18_2"/>
    <property type="match status" value="1"/>
</dbReference>
<dbReference type="OrthoDB" id="6020543at2759"/>
<dbReference type="EC" id="3.2.1.14" evidence="2"/>
<proteinExistence type="inferred from homology"/>
<dbReference type="GO" id="GO:0005576">
    <property type="term" value="C:extracellular region"/>
    <property type="evidence" value="ECO:0007669"/>
    <property type="project" value="TreeGrafter"/>
</dbReference>
<keyword evidence="7" id="KW-0624">Polysaccharide degradation</keyword>
<evidence type="ECO:0000313" key="12">
    <source>
        <dbReference type="Proteomes" id="UP000799441"/>
    </source>
</evidence>
<dbReference type="Proteomes" id="UP000799441">
    <property type="component" value="Unassembled WGS sequence"/>
</dbReference>
<dbReference type="EMBL" id="MU003791">
    <property type="protein sequence ID" value="KAF2721359.1"/>
    <property type="molecule type" value="Genomic_DNA"/>
</dbReference>
<evidence type="ECO:0000256" key="4">
    <source>
        <dbReference type="ARBA" id="ARBA00023024"/>
    </source>
</evidence>
<keyword evidence="3 8" id="KW-0378">Hydrolase</keyword>
<keyword evidence="6 8" id="KW-0326">Glycosidase</keyword>
<reference evidence="11" key="1">
    <citation type="journal article" date="2020" name="Stud. Mycol.">
        <title>101 Dothideomycetes genomes: a test case for predicting lifestyles and emergence of pathogens.</title>
        <authorList>
            <person name="Haridas S."/>
            <person name="Albert R."/>
            <person name="Binder M."/>
            <person name="Bloem J."/>
            <person name="Labutti K."/>
            <person name="Salamov A."/>
            <person name="Andreopoulos B."/>
            <person name="Baker S."/>
            <person name="Barry K."/>
            <person name="Bills G."/>
            <person name="Bluhm B."/>
            <person name="Cannon C."/>
            <person name="Castanera R."/>
            <person name="Culley D."/>
            <person name="Daum C."/>
            <person name="Ezra D."/>
            <person name="Gonzalez J."/>
            <person name="Henrissat B."/>
            <person name="Kuo A."/>
            <person name="Liang C."/>
            <person name="Lipzen A."/>
            <person name="Lutzoni F."/>
            <person name="Magnuson J."/>
            <person name="Mondo S."/>
            <person name="Nolan M."/>
            <person name="Ohm R."/>
            <person name="Pangilinan J."/>
            <person name="Park H.-J."/>
            <person name="Ramirez L."/>
            <person name="Alfaro M."/>
            <person name="Sun H."/>
            <person name="Tritt A."/>
            <person name="Yoshinaga Y."/>
            <person name="Zwiers L.-H."/>
            <person name="Turgeon B."/>
            <person name="Goodwin S."/>
            <person name="Spatafora J."/>
            <person name="Crous P."/>
            <person name="Grigoriev I."/>
        </authorList>
    </citation>
    <scope>NUCLEOTIDE SEQUENCE</scope>
    <source>
        <strain evidence="11">CBS 116435</strain>
    </source>
</reference>
<keyword evidence="4" id="KW-0146">Chitin degradation</keyword>
<evidence type="ECO:0000256" key="9">
    <source>
        <dbReference type="RuleBase" id="RU004453"/>
    </source>
</evidence>
<evidence type="ECO:0000256" key="3">
    <source>
        <dbReference type="ARBA" id="ARBA00022801"/>
    </source>
</evidence>
<comment type="caution">
    <text evidence="11">The sequence shown here is derived from an EMBL/GenBank/DDBJ whole genome shotgun (WGS) entry which is preliminary data.</text>
</comment>
<dbReference type="InterPro" id="IPR050542">
    <property type="entry name" value="Glycosyl_Hydrlase18_Chitinase"/>
</dbReference>
<dbReference type="InterPro" id="IPR017853">
    <property type="entry name" value="GH"/>
</dbReference>
<evidence type="ECO:0000256" key="8">
    <source>
        <dbReference type="RuleBase" id="RU000489"/>
    </source>
</evidence>
<dbReference type="PANTHER" id="PTHR45708:SF49">
    <property type="entry name" value="ENDOCHITINASE"/>
    <property type="match status" value="1"/>
</dbReference>
<evidence type="ECO:0000313" key="11">
    <source>
        <dbReference type="EMBL" id="KAF2721359.1"/>
    </source>
</evidence>
<organism evidence="11 12">
    <name type="scientific">Polychaeton citri CBS 116435</name>
    <dbReference type="NCBI Taxonomy" id="1314669"/>
    <lineage>
        <taxon>Eukaryota</taxon>
        <taxon>Fungi</taxon>
        <taxon>Dikarya</taxon>
        <taxon>Ascomycota</taxon>
        <taxon>Pezizomycotina</taxon>
        <taxon>Dothideomycetes</taxon>
        <taxon>Dothideomycetidae</taxon>
        <taxon>Capnodiales</taxon>
        <taxon>Capnodiaceae</taxon>
        <taxon>Polychaeton</taxon>
    </lineage>
</organism>
<evidence type="ECO:0000259" key="10">
    <source>
        <dbReference type="PROSITE" id="PS51910"/>
    </source>
</evidence>
<keyword evidence="5" id="KW-0119">Carbohydrate metabolism</keyword>
<evidence type="ECO:0000256" key="2">
    <source>
        <dbReference type="ARBA" id="ARBA00012729"/>
    </source>
</evidence>
<sequence length="290" mass="31177">FDPEARDNLAVYYGQSPATEVGGLLKLCNNPNVDIVILSFLFTFFTPDGYPSIDFGPGCTGPNARQQQQAPGLSNCTALAPEITGCQALGKKILVSLGGYVANTSFSSEAQTQQFSATLWGLFGPDTVEHPDLRPFGPDVVVDGFDIDNENHNTTFYNAFARSLREQYRTDPSKTYYLSAAPQCPLPDESIPLGAMLEADFVWVQFYNNPACDLDTDGFQNSFAAWSRSLTDASARDNPRVYIGTGAWEGAGKGYVQGSGLATAVGKATALNVSNMGGMMLWDGSQALQN</sequence>
<name>A0A9P4Q7S5_9PEZI</name>
<feature type="domain" description="GH18" evidence="10">
    <location>
        <begin position="7"/>
        <end position="290"/>
    </location>
</feature>
<evidence type="ECO:0000256" key="6">
    <source>
        <dbReference type="ARBA" id="ARBA00023295"/>
    </source>
</evidence>
<dbReference type="InterPro" id="IPR001223">
    <property type="entry name" value="Glyco_hydro18_cat"/>
</dbReference>
<dbReference type="Gene3D" id="3.20.20.80">
    <property type="entry name" value="Glycosidases"/>
    <property type="match status" value="1"/>
</dbReference>
<dbReference type="GO" id="GO:0008843">
    <property type="term" value="F:endochitinase activity"/>
    <property type="evidence" value="ECO:0007669"/>
    <property type="project" value="UniProtKB-EC"/>
</dbReference>
<dbReference type="PROSITE" id="PS01095">
    <property type="entry name" value="GH18_1"/>
    <property type="match status" value="1"/>
</dbReference>
<evidence type="ECO:0000256" key="5">
    <source>
        <dbReference type="ARBA" id="ARBA00023277"/>
    </source>
</evidence>
<gene>
    <name evidence="11" type="ORF">K431DRAFT_192099</name>
</gene>
<comment type="similarity">
    <text evidence="9">Belongs to the glycosyl hydrolase 18 family.</text>
</comment>
<feature type="non-terminal residue" evidence="11">
    <location>
        <position position="290"/>
    </location>
</feature>
<dbReference type="SUPFAM" id="SSF51445">
    <property type="entry name" value="(Trans)glycosidases"/>
    <property type="match status" value="1"/>
</dbReference>
<protein>
    <recommendedName>
        <fullName evidence="2">chitinase</fullName>
        <ecNumber evidence="2">3.2.1.14</ecNumber>
    </recommendedName>
</protein>
<keyword evidence="12" id="KW-1185">Reference proteome</keyword>